<dbReference type="PRINTS" id="PR00509">
    <property type="entry name" value="PGMPMM"/>
</dbReference>
<evidence type="ECO:0000256" key="1">
    <source>
        <dbReference type="ARBA" id="ARBA00001946"/>
    </source>
</evidence>
<evidence type="ECO:0000256" key="4">
    <source>
        <dbReference type="ARBA" id="ARBA00022723"/>
    </source>
</evidence>
<dbReference type="Gene3D" id="3.30.310.50">
    <property type="entry name" value="Alpha-D-phosphohexomutase, C-terminal domain"/>
    <property type="match status" value="1"/>
</dbReference>
<evidence type="ECO:0000313" key="13">
    <source>
        <dbReference type="Proteomes" id="UP001108089"/>
    </source>
</evidence>
<dbReference type="PROSITE" id="PS00710">
    <property type="entry name" value="PGM_PMM"/>
    <property type="match status" value="1"/>
</dbReference>
<proteinExistence type="inferred from homology"/>
<keyword evidence="13" id="KW-1185">Reference proteome</keyword>
<reference evidence="12" key="1">
    <citation type="submission" date="2022-01" db="EMBL/GenBank/DDBJ databases">
        <title>Gordonia xiamenensis sp. nov., isolated from surface seawater in Xiamen.</title>
        <authorList>
            <person name="He Y.F."/>
        </authorList>
    </citation>
    <scope>NUCLEOTIDE SEQUENCE</scope>
    <source>
        <strain evidence="12">GW1C4-4</strain>
    </source>
</reference>
<dbReference type="PANTHER" id="PTHR45745:SF1">
    <property type="entry name" value="PHOSPHOGLUCOMUTASE 2B-RELATED"/>
    <property type="match status" value="1"/>
</dbReference>
<accession>A0ABS9DLU8</accession>
<comment type="caution">
    <text evidence="12">The sequence shown here is derived from an EMBL/GenBank/DDBJ whole genome shotgun (WGS) entry which is preliminary data.</text>
</comment>
<dbReference type="RefSeq" id="WP_235723882.1">
    <property type="nucleotide sequence ID" value="NZ_JAKGCU010000009.1"/>
</dbReference>
<keyword evidence="6" id="KW-0413">Isomerase</keyword>
<dbReference type="Pfam" id="PF02879">
    <property type="entry name" value="PGM_PMM_II"/>
    <property type="match status" value="1"/>
</dbReference>
<dbReference type="InterPro" id="IPR036900">
    <property type="entry name" value="A-D-PHexomutase_C_sf"/>
</dbReference>
<feature type="domain" description="Alpha-D-phosphohexomutase alpha/beta/alpha" evidence="11">
    <location>
        <begin position="328"/>
        <end position="433"/>
    </location>
</feature>
<evidence type="ECO:0000256" key="5">
    <source>
        <dbReference type="ARBA" id="ARBA00022842"/>
    </source>
</evidence>
<keyword evidence="3" id="KW-0597">Phosphoprotein</keyword>
<evidence type="ECO:0000259" key="10">
    <source>
        <dbReference type="Pfam" id="PF02879"/>
    </source>
</evidence>
<dbReference type="InterPro" id="IPR005844">
    <property type="entry name" value="A-D-PHexomutase_a/b/a-I"/>
</dbReference>
<evidence type="ECO:0000256" key="2">
    <source>
        <dbReference type="ARBA" id="ARBA00010231"/>
    </source>
</evidence>
<dbReference type="Pfam" id="PF02880">
    <property type="entry name" value="PGM_PMM_III"/>
    <property type="match status" value="1"/>
</dbReference>
<dbReference type="Gene3D" id="3.40.120.10">
    <property type="entry name" value="Alpha-D-Glucose-1,6-Bisphosphate, subunit A, domain 3"/>
    <property type="match status" value="3"/>
</dbReference>
<dbReference type="Pfam" id="PF02878">
    <property type="entry name" value="PGM_PMM_I"/>
    <property type="match status" value="1"/>
</dbReference>
<dbReference type="PANTHER" id="PTHR45745">
    <property type="entry name" value="PHOSPHOMANNOMUTASE 45A"/>
    <property type="match status" value="1"/>
</dbReference>
<feature type="domain" description="Alpha-D-phosphohexomutase alpha/beta/alpha" evidence="9">
    <location>
        <begin position="59"/>
        <end position="194"/>
    </location>
</feature>
<dbReference type="InterPro" id="IPR016066">
    <property type="entry name" value="A-D-PHexomutase_CS"/>
</dbReference>
<comment type="similarity">
    <text evidence="2 7">Belongs to the phosphohexose mutase family.</text>
</comment>
<evidence type="ECO:0000259" key="9">
    <source>
        <dbReference type="Pfam" id="PF02878"/>
    </source>
</evidence>
<evidence type="ECO:0000256" key="7">
    <source>
        <dbReference type="RuleBase" id="RU004326"/>
    </source>
</evidence>
<gene>
    <name evidence="12" type="ORF">L1892_12350</name>
</gene>
<evidence type="ECO:0000256" key="3">
    <source>
        <dbReference type="ARBA" id="ARBA00022553"/>
    </source>
</evidence>
<dbReference type="InterPro" id="IPR016055">
    <property type="entry name" value="A-D-PHexomutase_a/b/a-I/II/III"/>
</dbReference>
<name>A0ABS9DLU8_9ACTN</name>
<sequence>MSVPDPQDSQGVSDPQAASDPPTSDPQAWIAADPDPRTRAELRALTPAELTERFSHTLHFGTAGLRGPVRAGPSGMNVAVIVRTTVALGRWLIDGGHAGSRVVVGRDARHGSADFADACAEVLAAQGFDVVRLPGTTPTPLIAFCCRDLGASAAIAVTASHNPPADNGYKVFVSGGAQLIPPDDTQIERLIATAAPANTVPRTTVSADDPWAAANTERYLTRLTNRFGRVPRSPVRIALTAMHGVGGALALTALRRAGFTDVEVVPEQFAPDPDFPTVRFPNPEEPGASDRLLALAADVDADLAIALDPDADRCALGARIGGSWRMLTGDETGALLGRHLLAATDLDAPVVAGTIVSGSLLQAVAEATGARYARTLTGFKWLVRAGEPLLYAYEEAIGHCVDPVAVRDKDGISASVVAALLTHERVSAGSDLATALHELFVEHGVHVTTQHSIRVTDLDRIADIMAGLRTHPPTTLAGISVTSVDYATRQDHLNTNAVELSGAANDPETSVRVMVRPSGTEPKLKYYLELVAEPRESDVAATSARLHALAVDVIADLPR</sequence>
<comment type="cofactor">
    <cofactor evidence="1">
        <name>Mg(2+)</name>
        <dbReference type="ChEBI" id="CHEBI:18420"/>
    </cofactor>
</comment>
<feature type="domain" description="Alpha-D-phosphohexomutase alpha/beta/alpha" evidence="10">
    <location>
        <begin position="218"/>
        <end position="316"/>
    </location>
</feature>
<dbReference type="InterPro" id="IPR005845">
    <property type="entry name" value="A-D-PHexomutase_a/b/a-II"/>
</dbReference>
<dbReference type="SUPFAM" id="SSF53738">
    <property type="entry name" value="Phosphoglucomutase, first 3 domains"/>
    <property type="match status" value="3"/>
</dbReference>
<dbReference type="InterPro" id="IPR005841">
    <property type="entry name" value="Alpha-D-phosphohexomutase_SF"/>
</dbReference>
<dbReference type="CDD" id="cd05799">
    <property type="entry name" value="PGM2"/>
    <property type="match status" value="1"/>
</dbReference>
<dbReference type="InterPro" id="IPR005846">
    <property type="entry name" value="A-D-PHexomutase_a/b/a-III"/>
</dbReference>
<protein>
    <submittedName>
        <fullName evidence="12">Phospho-sugar mutase</fullName>
    </submittedName>
</protein>
<evidence type="ECO:0000256" key="8">
    <source>
        <dbReference type="SAM" id="MobiDB-lite"/>
    </source>
</evidence>
<evidence type="ECO:0000259" key="11">
    <source>
        <dbReference type="Pfam" id="PF02880"/>
    </source>
</evidence>
<dbReference type="EMBL" id="JAKGCU010000009">
    <property type="protein sequence ID" value="MCF3939165.1"/>
    <property type="molecule type" value="Genomic_DNA"/>
</dbReference>
<dbReference type="Proteomes" id="UP001108089">
    <property type="component" value="Unassembled WGS sequence"/>
</dbReference>
<dbReference type="SUPFAM" id="SSF55957">
    <property type="entry name" value="Phosphoglucomutase, C-terminal domain"/>
    <property type="match status" value="1"/>
</dbReference>
<evidence type="ECO:0000256" key="6">
    <source>
        <dbReference type="ARBA" id="ARBA00023235"/>
    </source>
</evidence>
<keyword evidence="4 7" id="KW-0479">Metal-binding</keyword>
<organism evidence="12 13">
    <name type="scientific">Gordonia tangerina</name>
    <dbReference type="NCBI Taxonomy" id="2911060"/>
    <lineage>
        <taxon>Bacteria</taxon>
        <taxon>Bacillati</taxon>
        <taxon>Actinomycetota</taxon>
        <taxon>Actinomycetes</taxon>
        <taxon>Mycobacteriales</taxon>
        <taxon>Gordoniaceae</taxon>
        <taxon>Gordonia</taxon>
    </lineage>
</organism>
<feature type="region of interest" description="Disordered" evidence="8">
    <location>
        <begin position="1"/>
        <end position="33"/>
    </location>
</feature>
<keyword evidence="5 7" id="KW-0460">Magnesium</keyword>
<evidence type="ECO:0000313" key="12">
    <source>
        <dbReference type="EMBL" id="MCF3939165.1"/>
    </source>
</evidence>